<proteinExistence type="predicted"/>
<comment type="caution">
    <text evidence="2">The sequence shown here is derived from an EMBL/GenBank/DDBJ whole genome shotgun (WGS) entry which is preliminary data.</text>
</comment>
<evidence type="ECO:0000259" key="1">
    <source>
        <dbReference type="Pfam" id="PF14220"/>
    </source>
</evidence>
<accession>A0A1T2YT41</accession>
<evidence type="ECO:0000313" key="2">
    <source>
        <dbReference type="EMBL" id="OPA95248.1"/>
    </source>
</evidence>
<reference evidence="2 3" key="1">
    <citation type="submission" date="2016-12" db="EMBL/GenBank/DDBJ databases">
        <title>Draft genome sequences of seven strains of Pseudomonas fluorescens that produce 4-formylaminooxyvinylglycine.</title>
        <authorList>
            <person name="Okrent R.A."/>
            <person name="Manning V.A."/>
            <person name="Trippe K.M."/>
        </authorList>
    </citation>
    <scope>NUCLEOTIDE SEQUENCE [LARGE SCALE GENOMIC DNA]</scope>
    <source>
        <strain evidence="2 3">P5A</strain>
    </source>
</reference>
<protein>
    <recommendedName>
        <fullName evidence="1">DUF4329 domain-containing protein</fullName>
    </recommendedName>
</protein>
<sequence length="1508" mass="167515">MDDQPMREKRATLPRGHAKLGTLTPAFSSVDEVARYLHGSVGSNLQVEYGSVILRRSADGLYVGSEPISDRPTVFNFDLLLDSDAGYTTYLEPEGYQIVASWHTHPNSTAWVARENPAWTAHQITAFQGFYSEPDIMFNHQNRSKFREAYLSGPNGTLVKYQFDETAAALGFAHWIITRGKFESPHAFDGTIEGFYKKVASVGRLTFLISSPYWGGSLGQVPADWVPYKPWPVFADAQRALAHASVQIQRKPNLRQQALILQSDALADYAARDPDPVEGLAGVLPQLPLGYHLHGIYVHARPLPVQYPTLESWLYKNFISPLELAQHIARFRGYSQGPQSTLGASLYIRLRDEAVLRYRFSGSALESQLFAQAPDGQVIDNGWQAELLQGSLLTRDFVRKVAAAGELSVEKTSALWDRSGIVDTDWTPFSRFTLPSLSITFLSADDAARFIHGDINGRREQVLGGMILQQPDGRFVATQPVPTGPRPFAFDGLYPVDRQNNPIILNAGYRLHARYGTRLALSKTDPAYVARFKWTRQEAELSGQMFHPQDVADLLAAGVTGYLSGSQDSLIACSPATTSSEWRKQWKGNAARDDSAIATRLADATIKPADVVRTLAESGTLRVVIGNALWGPADFVEVDWGPWVRVLEFQRPATVSHGPVFRTADDAASDLYRRDPRDHVQYFASRYFAFILKHQSREEYVASELIPVTGKSPLLSLASLYGTRLPDGFDCHSLYYANQFVGNGSAAWLKRVFIEPEDLSEAIAQARIQTMLPPRGAPVYIATPEGALLRYQSPSTQGIFESRSEADSLETVRAKLNIGTLQPLQFVRRVASSGHLQVVRTSHCWGVSSDVTGLWVPYENLQRRRLSPAFLSMDDVAQYIRRRVLPNLDQPYGGIILRRDDGWFVATEPVRVSDEVFDIKSIFPDEMVTRGLYPPRTAVVASYHSRPATQWPFLLSPAQSAVYGNMFSTRLLAHSLSAAQARHYHYLLAPDGALIRLKPRPELKYPPISAAALVTRPRNRRDWLSGALERQIRNGELAPGEYVTRVSKTFDLQVVVGSTMWGAPGVVADWSPFASVNLRGRRYLEASVDPAFSPLHTRADDAVRYAHEHAGSRDEAQFGYVLQSTGNGHFVATLPVTEGGSDLAHRRVFADAGYPYRYQMAGLYLCGLHWGDIQPGGQIMTLDSIYRGLISPSRLIQAMYQVSATASRAALPIYLSCADGALLKFTVRNNRFVDYRDDLRLKLSQLSPRDYFRRMAAAGDLRILVPSVNWPSVGVVDAQWQPGRSRGVPAVGDNRWALGPVHAHRDDAAGYVHGRADVFNRQQAISALLEKTAANLYVPVLATPDEGFPSSIAPQLFSSVSSWPTGYQISAAHLLFHTGQDQQRADVDASYVEYFVSWRELSFYLYGLKEKKLPITGFYLTALDGALLSYTPSFGKDEEDLLAVPGKWTAKDGYTALAPTPSRVLSELARLGQFRVLRRGSFWTIRTLLGSDLRLPGNSTYRPGKDEL</sequence>
<name>A0A1T2YT41_PSEFL</name>
<dbReference type="InterPro" id="IPR025479">
    <property type="entry name" value="DUF4329"/>
</dbReference>
<organism evidence="2 3">
    <name type="scientific">Pseudomonas fluorescens</name>
    <dbReference type="NCBI Taxonomy" id="294"/>
    <lineage>
        <taxon>Bacteria</taxon>
        <taxon>Pseudomonadati</taxon>
        <taxon>Pseudomonadota</taxon>
        <taxon>Gammaproteobacteria</taxon>
        <taxon>Pseudomonadales</taxon>
        <taxon>Pseudomonadaceae</taxon>
        <taxon>Pseudomonas</taxon>
    </lineage>
</organism>
<gene>
    <name evidence="2" type="ORF">BFW87_14490</name>
</gene>
<dbReference type="Proteomes" id="UP000190965">
    <property type="component" value="Unassembled WGS sequence"/>
</dbReference>
<evidence type="ECO:0000313" key="3">
    <source>
        <dbReference type="Proteomes" id="UP000190965"/>
    </source>
</evidence>
<dbReference type="EMBL" id="MSDF01000016">
    <property type="protein sequence ID" value="OPA95248.1"/>
    <property type="molecule type" value="Genomic_DNA"/>
</dbReference>
<dbReference type="Pfam" id="PF14220">
    <property type="entry name" value="DUF4329"/>
    <property type="match status" value="1"/>
</dbReference>
<feature type="domain" description="DUF4329" evidence="1">
    <location>
        <begin position="45"/>
        <end position="167"/>
    </location>
</feature>
<dbReference type="RefSeq" id="WP_176159747.1">
    <property type="nucleotide sequence ID" value="NZ_MSDF01000016.1"/>
</dbReference>